<organism evidence="1 2">
    <name type="scientific">Gossypium arboreum</name>
    <name type="common">Tree cotton</name>
    <name type="synonym">Gossypium nanking</name>
    <dbReference type="NCBI Taxonomy" id="29729"/>
    <lineage>
        <taxon>Eukaryota</taxon>
        <taxon>Viridiplantae</taxon>
        <taxon>Streptophyta</taxon>
        <taxon>Embryophyta</taxon>
        <taxon>Tracheophyta</taxon>
        <taxon>Spermatophyta</taxon>
        <taxon>Magnoliopsida</taxon>
        <taxon>eudicotyledons</taxon>
        <taxon>Gunneridae</taxon>
        <taxon>Pentapetalae</taxon>
        <taxon>rosids</taxon>
        <taxon>malvids</taxon>
        <taxon>Malvales</taxon>
        <taxon>Malvaceae</taxon>
        <taxon>Malvoideae</taxon>
        <taxon>Gossypium</taxon>
    </lineage>
</organism>
<sequence>MMPMFQTWSYTTTHIGILCHDICILTIPMVHTGIFGHRHIIRTFSNFTYSALISIHLNSNII</sequence>
<reference evidence="2" key="1">
    <citation type="submission" date="2014-09" db="EMBL/GenBank/DDBJ databases">
        <authorList>
            <person name="Mudge J."/>
            <person name="Ramaraj T."/>
            <person name="Lindquist I.E."/>
            <person name="Bharti A.K."/>
            <person name="Sundararajan A."/>
            <person name="Cameron C.T."/>
            <person name="Woodward J.E."/>
            <person name="May G.D."/>
            <person name="Brubaker C."/>
            <person name="Broadhvest J."/>
            <person name="Wilkins T.A."/>
        </authorList>
    </citation>
    <scope>NUCLEOTIDE SEQUENCE</scope>
    <source>
        <strain evidence="2">cv. AKA8401</strain>
    </source>
</reference>
<accession>A0A0B0NPI0</accession>
<evidence type="ECO:0000313" key="1">
    <source>
        <dbReference type="EMBL" id="KHG16448.1"/>
    </source>
</evidence>
<gene>
    <name evidence="1" type="ORF">F383_21490</name>
</gene>
<name>A0A0B0NPI0_GOSAR</name>
<keyword evidence="2" id="KW-1185">Reference proteome</keyword>
<dbReference type="AlphaFoldDB" id="A0A0B0NPI0"/>
<dbReference type="Proteomes" id="UP000032142">
    <property type="component" value="Unassembled WGS sequence"/>
</dbReference>
<protein>
    <submittedName>
        <fullName evidence="1">Uncharacterized protein</fullName>
    </submittedName>
</protein>
<dbReference type="EMBL" id="KN406231">
    <property type="protein sequence ID" value="KHG16448.1"/>
    <property type="molecule type" value="Genomic_DNA"/>
</dbReference>
<evidence type="ECO:0000313" key="2">
    <source>
        <dbReference type="Proteomes" id="UP000032142"/>
    </source>
</evidence>
<proteinExistence type="predicted"/>